<keyword evidence="3" id="KW-1185">Reference proteome</keyword>
<organism evidence="2 3">
    <name type="scientific">Dendrobium chrysotoxum</name>
    <name type="common">Orchid</name>
    <dbReference type="NCBI Taxonomy" id="161865"/>
    <lineage>
        <taxon>Eukaryota</taxon>
        <taxon>Viridiplantae</taxon>
        <taxon>Streptophyta</taxon>
        <taxon>Embryophyta</taxon>
        <taxon>Tracheophyta</taxon>
        <taxon>Spermatophyta</taxon>
        <taxon>Magnoliopsida</taxon>
        <taxon>Liliopsida</taxon>
        <taxon>Asparagales</taxon>
        <taxon>Orchidaceae</taxon>
        <taxon>Epidendroideae</taxon>
        <taxon>Malaxideae</taxon>
        <taxon>Dendrobiinae</taxon>
        <taxon>Dendrobium</taxon>
    </lineage>
</organism>
<dbReference type="AlphaFoldDB" id="A0AAV7FVQ3"/>
<dbReference type="Proteomes" id="UP000775213">
    <property type="component" value="Unassembled WGS sequence"/>
</dbReference>
<protein>
    <submittedName>
        <fullName evidence="2">Uncharacterized protein</fullName>
    </submittedName>
</protein>
<evidence type="ECO:0000313" key="2">
    <source>
        <dbReference type="EMBL" id="KAH0447972.1"/>
    </source>
</evidence>
<proteinExistence type="predicted"/>
<accession>A0AAV7FVQ3</accession>
<dbReference type="EMBL" id="JAGFBR010000033">
    <property type="protein sequence ID" value="KAH0447972.1"/>
    <property type="molecule type" value="Genomic_DNA"/>
</dbReference>
<comment type="caution">
    <text evidence="2">The sequence shown here is derived from an EMBL/GenBank/DDBJ whole genome shotgun (WGS) entry which is preliminary data.</text>
</comment>
<feature type="region of interest" description="Disordered" evidence="1">
    <location>
        <begin position="77"/>
        <end position="159"/>
    </location>
</feature>
<feature type="region of interest" description="Disordered" evidence="1">
    <location>
        <begin position="1"/>
        <end position="38"/>
    </location>
</feature>
<name>A0AAV7FVQ3_DENCH</name>
<reference evidence="2 3" key="1">
    <citation type="journal article" date="2021" name="Hortic Res">
        <title>Chromosome-scale assembly of the Dendrobium chrysotoxum genome enhances the understanding of orchid evolution.</title>
        <authorList>
            <person name="Zhang Y."/>
            <person name="Zhang G.Q."/>
            <person name="Zhang D."/>
            <person name="Liu X.D."/>
            <person name="Xu X.Y."/>
            <person name="Sun W.H."/>
            <person name="Yu X."/>
            <person name="Zhu X."/>
            <person name="Wang Z.W."/>
            <person name="Zhao X."/>
            <person name="Zhong W.Y."/>
            <person name="Chen H."/>
            <person name="Yin W.L."/>
            <person name="Huang T."/>
            <person name="Niu S.C."/>
            <person name="Liu Z.J."/>
        </authorList>
    </citation>
    <scope>NUCLEOTIDE SEQUENCE [LARGE SCALE GENOMIC DNA]</scope>
    <source>
        <strain evidence="2">Lindl</strain>
    </source>
</reference>
<gene>
    <name evidence="2" type="ORF">IEQ34_023195</name>
</gene>
<feature type="compositionally biased region" description="Polar residues" evidence="1">
    <location>
        <begin position="108"/>
        <end position="128"/>
    </location>
</feature>
<feature type="compositionally biased region" description="Gly residues" evidence="1">
    <location>
        <begin position="147"/>
        <end position="158"/>
    </location>
</feature>
<feature type="compositionally biased region" description="Low complexity" evidence="1">
    <location>
        <begin position="16"/>
        <end position="38"/>
    </location>
</feature>
<evidence type="ECO:0000313" key="3">
    <source>
        <dbReference type="Proteomes" id="UP000775213"/>
    </source>
</evidence>
<evidence type="ECO:0000256" key="1">
    <source>
        <dbReference type="SAM" id="MobiDB-lite"/>
    </source>
</evidence>
<sequence length="185" mass="19660">MSSPSSPRKNRRAVQTAESAASLTSALRSNADSQASFQSDFSSRIWCTYRSHFTPIARDGTISTQAENAAAMAAAAAAISSSQEQEQEQEPAKFTPRKNLNEDPHDSGLSSVSPSRNPHHLTTPQPSLSHAFGISTPISSSPSSSGQVGGGGGGGIGLGERMEYQTCGIVPLRLRRRMDWQDDLV</sequence>
<feature type="compositionally biased region" description="Low complexity" evidence="1">
    <location>
        <begin position="133"/>
        <end position="146"/>
    </location>
</feature>